<name>A0A067SYK2_GALM3</name>
<reference evidence="3" key="1">
    <citation type="journal article" date="2014" name="Proc. Natl. Acad. Sci. U.S.A.">
        <title>Extensive sampling of basidiomycete genomes demonstrates inadequacy of the white-rot/brown-rot paradigm for wood decay fungi.</title>
        <authorList>
            <person name="Riley R."/>
            <person name="Salamov A.A."/>
            <person name="Brown D.W."/>
            <person name="Nagy L.G."/>
            <person name="Floudas D."/>
            <person name="Held B.W."/>
            <person name="Levasseur A."/>
            <person name="Lombard V."/>
            <person name="Morin E."/>
            <person name="Otillar R."/>
            <person name="Lindquist E.A."/>
            <person name="Sun H."/>
            <person name="LaButti K.M."/>
            <person name="Schmutz J."/>
            <person name="Jabbour D."/>
            <person name="Luo H."/>
            <person name="Baker S.E."/>
            <person name="Pisabarro A.G."/>
            <person name="Walton J.D."/>
            <person name="Blanchette R.A."/>
            <person name="Henrissat B."/>
            <person name="Martin F."/>
            <person name="Cullen D."/>
            <person name="Hibbett D.S."/>
            <person name="Grigoriev I.V."/>
        </authorList>
    </citation>
    <scope>NUCLEOTIDE SEQUENCE [LARGE SCALE GENOMIC DNA]</scope>
    <source>
        <strain evidence="3">CBS 339.88</strain>
    </source>
</reference>
<evidence type="ECO:0000313" key="2">
    <source>
        <dbReference type="EMBL" id="KDR75157.1"/>
    </source>
</evidence>
<evidence type="ECO:0000313" key="3">
    <source>
        <dbReference type="Proteomes" id="UP000027222"/>
    </source>
</evidence>
<proteinExistence type="predicted"/>
<evidence type="ECO:0000256" key="1">
    <source>
        <dbReference type="SAM" id="MobiDB-lite"/>
    </source>
</evidence>
<dbReference type="OrthoDB" id="3364736at2759"/>
<dbReference type="HOGENOM" id="CLU_1111473_0_0_1"/>
<dbReference type="EMBL" id="KL142381">
    <property type="protein sequence ID" value="KDR75157.1"/>
    <property type="molecule type" value="Genomic_DNA"/>
</dbReference>
<keyword evidence="3" id="KW-1185">Reference proteome</keyword>
<sequence>MELIKPVCPCKLNPINGVQATAALSQSQMPVIHNRATIRTHATNLATVKSFLPDRGPPYTCPPPPLATQQRITLPSHTPTHEMPAKPFTLSSSPMRHPAPSDTLSTFSLGSTSSYNHNTAQIPPNNNQAYLPIALPPRSRENLFDDNPDPASRAIRANSVPVVTTDLPSSSIPSLPCSGNSAQASCLISSSRTASVPENQREAAQPLFPSFEASSVYNMPNRTLEQVIGEIIHEDGFVQLVSFPLTVHCF</sequence>
<organism evidence="2 3">
    <name type="scientific">Galerina marginata (strain CBS 339.88)</name>
    <dbReference type="NCBI Taxonomy" id="685588"/>
    <lineage>
        <taxon>Eukaryota</taxon>
        <taxon>Fungi</taxon>
        <taxon>Dikarya</taxon>
        <taxon>Basidiomycota</taxon>
        <taxon>Agaricomycotina</taxon>
        <taxon>Agaricomycetes</taxon>
        <taxon>Agaricomycetidae</taxon>
        <taxon>Agaricales</taxon>
        <taxon>Agaricineae</taxon>
        <taxon>Strophariaceae</taxon>
        <taxon>Galerina</taxon>
    </lineage>
</organism>
<protein>
    <submittedName>
        <fullName evidence="2">Uncharacterized protein</fullName>
    </submittedName>
</protein>
<feature type="compositionally biased region" description="Polar residues" evidence="1">
    <location>
        <begin position="115"/>
        <end position="127"/>
    </location>
</feature>
<gene>
    <name evidence="2" type="ORF">GALMADRAFT_249094</name>
</gene>
<accession>A0A067SYK2</accession>
<feature type="compositionally biased region" description="Low complexity" evidence="1">
    <location>
        <begin position="101"/>
        <end position="114"/>
    </location>
</feature>
<dbReference type="AlphaFoldDB" id="A0A067SYK2"/>
<dbReference type="Proteomes" id="UP000027222">
    <property type="component" value="Unassembled WGS sequence"/>
</dbReference>
<feature type="region of interest" description="Disordered" evidence="1">
    <location>
        <begin position="91"/>
        <end position="127"/>
    </location>
</feature>